<dbReference type="InterPro" id="IPR010719">
    <property type="entry name" value="MnmM_MeTrfase"/>
</dbReference>
<dbReference type="STRING" id="1302272.FC96_GL000007"/>
<name>A0A0R1HYS4_9LACO</name>
<keyword evidence="1" id="KW-0489">Methyltransferase</keyword>
<dbReference type="PANTHER" id="PTHR35276:SF1">
    <property type="entry name" value="TRNA (MNM(5)S(2)U34)-METHYLTRANSFERASE, CHLOROPLASTIC"/>
    <property type="match status" value="1"/>
</dbReference>
<dbReference type="PANTHER" id="PTHR35276">
    <property type="entry name" value="S-ADENOSYL-L-METHIONINE-DEPENDENT METHYLTRANSFERASES SUPERFAMILY PROTEIN"/>
    <property type="match status" value="1"/>
</dbReference>
<evidence type="ECO:0000313" key="1">
    <source>
        <dbReference type="EMBL" id="KRK49092.1"/>
    </source>
</evidence>
<dbReference type="GO" id="GO:0032259">
    <property type="term" value="P:methylation"/>
    <property type="evidence" value="ECO:0007669"/>
    <property type="project" value="UniProtKB-KW"/>
</dbReference>
<dbReference type="EMBL" id="AZCX01000001">
    <property type="protein sequence ID" value="KRK49092.1"/>
    <property type="molecule type" value="Genomic_DNA"/>
</dbReference>
<comment type="caution">
    <text evidence="1">The sequence shown here is derived from an EMBL/GenBank/DDBJ whole genome shotgun (WGS) entry which is preliminary data.</text>
</comment>
<dbReference type="Gene3D" id="3.40.50.150">
    <property type="entry name" value="Vaccinia Virus protein VP39"/>
    <property type="match status" value="1"/>
</dbReference>
<dbReference type="InterPro" id="IPR029063">
    <property type="entry name" value="SAM-dependent_MTases_sf"/>
</dbReference>
<accession>A0A0R1HYS4</accession>
<sequence>MALNSVLTYAHALLKQAVGPGETVVDATVGNGHDTIFLATLVGPSGRVLGFDIQKEALKATETQLVLTGQTRQVTLINDGHEHLKNHLTADQQIGGAIFNLGYLPGGDKQLTTQSKTTLEAVKQAINLLRRGGLVVVVVYPGHPAGRLEQDALLTAVKALDQQTYNVLQYAFINQIHEPPFLLAVERK</sequence>
<dbReference type="OrthoDB" id="9792989at2"/>
<gene>
    <name evidence="1" type="ORF">FC96_GL000007</name>
</gene>
<dbReference type="SUPFAM" id="SSF53335">
    <property type="entry name" value="S-adenosyl-L-methionine-dependent methyltransferases"/>
    <property type="match status" value="1"/>
</dbReference>
<dbReference type="GO" id="GO:0008168">
    <property type="term" value="F:methyltransferase activity"/>
    <property type="evidence" value="ECO:0007669"/>
    <property type="project" value="UniProtKB-KW"/>
</dbReference>
<evidence type="ECO:0000313" key="2">
    <source>
        <dbReference type="Proteomes" id="UP000050911"/>
    </source>
</evidence>
<keyword evidence="1" id="KW-0808">Transferase</keyword>
<protein>
    <submittedName>
        <fullName evidence="1">SAM-dependent methyltransferase</fullName>
    </submittedName>
</protein>
<reference evidence="1 2" key="1">
    <citation type="journal article" date="2015" name="Genome Announc.">
        <title>Expanding the biotechnology potential of lactobacilli through comparative genomics of 213 strains and associated genera.</title>
        <authorList>
            <person name="Sun Z."/>
            <person name="Harris H.M."/>
            <person name="McCann A."/>
            <person name="Guo C."/>
            <person name="Argimon S."/>
            <person name="Zhang W."/>
            <person name="Yang X."/>
            <person name="Jeffery I.B."/>
            <person name="Cooney J.C."/>
            <person name="Kagawa T.F."/>
            <person name="Liu W."/>
            <person name="Song Y."/>
            <person name="Salvetti E."/>
            <person name="Wrobel A."/>
            <person name="Rasinkangas P."/>
            <person name="Parkhill J."/>
            <person name="Rea M.C."/>
            <person name="O'Sullivan O."/>
            <person name="Ritari J."/>
            <person name="Douillard F.P."/>
            <person name="Paul Ross R."/>
            <person name="Yang R."/>
            <person name="Briner A.E."/>
            <person name="Felis G.E."/>
            <person name="de Vos W.M."/>
            <person name="Barrangou R."/>
            <person name="Klaenhammer T.R."/>
            <person name="Caufield P.W."/>
            <person name="Cui Y."/>
            <person name="Zhang H."/>
            <person name="O'Toole P.W."/>
        </authorList>
    </citation>
    <scope>NUCLEOTIDE SEQUENCE [LARGE SCALE GENOMIC DNA]</scope>
    <source>
        <strain evidence="1 2">JCM 15530</strain>
    </source>
</reference>
<dbReference type="Proteomes" id="UP000050911">
    <property type="component" value="Unassembled WGS sequence"/>
</dbReference>
<dbReference type="RefSeq" id="WP_056941557.1">
    <property type="nucleotide sequence ID" value="NZ_AZCX01000001.1"/>
</dbReference>
<dbReference type="PATRIC" id="fig|1302272.5.peg.7"/>
<dbReference type="Pfam" id="PF06962">
    <property type="entry name" value="rRNA_methylase"/>
    <property type="match status" value="1"/>
</dbReference>
<organism evidence="1 2">
    <name type="scientific">Secundilactobacillus kimchicus JCM 15530</name>
    <dbReference type="NCBI Taxonomy" id="1302272"/>
    <lineage>
        <taxon>Bacteria</taxon>
        <taxon>Bacillati</taxon>
        <taxon>Bacillota</taxon>
        <taxon>Bacilli</taxon>
        <taxon>Lactobacillales</taxon>
        <taxon>Lactobacillaceae</taxon>
        <taxon>Secundilactobacillus</taxon>
    </lineage>
</organism>
<dbReference type="AlphaFoldDB" id="A0A0R1HYS4"/>
<proteinExistence type="predicted"/>
<keyword evidence="2" id="KW-1185">Reference proteome</keyword>